<dbReference type="AlphaFoldDB" id="A0A645GA81"/>
<accession>A0A645GA81</accession>
<evidence type="ECO:0000313" key="1">
    <source>
        <dbReference type="EMBL" id="MPN22699.1"/>
    </source>
</evidence>
<comment type="caution">
    <text evidence="1">The sequence shown here is derived from an EMBL/GenBank/DDBJ whole genome shotgun (WGS) entry which is preliminary data.</text>
</comment>
<dbReference type="EMBL" id="VSSQ01070994">
    <property type="protein sequence ID" value="MPN22699.1"/>
    <property type="molecule type" value="Genomic_DNA"/>
</dbReference>
<sequence>MKFTDPRVVDHEVKRGKNFKKVCKQPAKLFIVTDIGPKRHRLAPRSLYGAASALGPRFVVKIVNTHIVAVLAKCNRDRFADATACAGHQRGFSFHEGSSLSCIKEWIVISVYVN</sequence>
<organism evidence="1">
    <name type="scientific">bioreactor metagenome</name>
    <dbReference type="NCBI Taxonomy" id="1076179"/>
    <lineage>
        <taxon>unclassified sequences</taxon>
        <taxon>metagenomes</taxon>
        <taxon>ecological metagenomes</taxon>
    </lineage>
</organism>
<gene>
    <name evidence="1" type="ORF">SDC9_170082</name>
</gene>
<name>A0A645GA81_9ZZZZ</name>
<reference evidence="1" key="1">
    <citation type="submission" date="2019-08" db="EMBL/GenBank/DDBJ databases">
        <authorList>
            <person name="Kucharzyk K."/>
            <person name="Murdoch R.W."/>
            <person name="Higgins S."/>
            <person name="Loffler F."/>
        </authorList>
    </citation>
    <scope>NUCLEOTIDE SEQUENCE</scope>
</reference>
<protein>
    <submittedName>
        <fullName evidence="1">Uncharacterized protein</fullName>
    </submittedName>
</protein>
<proteinExistence type="predicted"/>